<evidence type="ECO:0000313" key="1">
    <source>
        <dbReference type="EMBL" id="KAJ7658490.1"/>
    </source>
</evidence>
<sequence length="150" mass="17718">MAQSYPIVVAQYKIKNHTSRTEHWNIVVLQTINHAHVFEVVGNSDTYAHVPRTIHNFARLRDLRGGCSVGSIAEDKLDWLKERLREVPVLRYEPSFDCHTWVFEALHLLRDDGIVTDDTSERRIRAELKLEEERWEESEDTVEERLFPRH</sequence>
<dbReference type="Pfam" id="PF20174">
    <property type="entry name" value="DUF6540"/>
    <property type="match status" value="1"/>
</dbReference>
<dbReference type="EMBL" id="JARKIE010000279">
    <property type="protein sequence ID" value="KAJ7658490.1"/>
    <property type="molecule type" value="Genomic_DNA"/>
</dbReference>
<evidence type="ECO:0000313" key="2">
    <source>
        <dbReference type="Proteomes" id="UP001221757"/>
    </source>
</evidence>
<organism evidence="1 2">
    <name type="scientific">Mycena rosella</name>
    <name type="common">Pink bonnet</name>
    <name type="synonym">Agaricus rosellus</name>
    <dbReference type="NCBI Taxonomy" id="1033263"/>
    <lineage>
        <taxon>Eukaryota</taxon>
        <taxon>Fungi</taxon>
        <taxon>Dikarya</taxon>
        <taxon>Basidiomycota</taxon>
        <taxon>Agaricomycotina</taxon>
        <taxon>Agaricomycetes</taxon>
        <taxon>Agaricomycetidae</taxon>
        <taxon>Agaricales</taxon>
        <taxon>Marasmiineae</taxon>
        <taxon>Mycenaceae</taxon>
        <taxon>Mycena</taxon>
    </lineage>
</organism>
<accession>A0AAD7CQK8</accession>
<proteinExistence type="predicted"/>
<keyword evidence="2" id="KW-1185">Reference proteome</keyword>
<gene>
    <name evidence="1" type="ORF">B0H17DRAFT_1171874</name>
</gene>
<protein>
    <submittedName>
        <fullName evidence="1">Uncharacterized protein</fullName>
    </submittedName>
</protein>
<dbReference type="Proteomes" id="UP001221757">
    <property type="component" value="Unassembled WGS sequence"/>
</dbReference>
<comment type="caution">
    <text evidence="1">The sequence shown here is derived from an EMBL/GenBank/DDBJ whole genome shotgun (WGS) entry which is preliminary data.</text>
</comment>
<name>A0AAD7CQK8_MYCRO</name>
<reference evidence="1" key="1">
    <citation type="submission" date="2023-03" db="EMBL/GenBank/DDBJ databases">
        <title>Massive genome expansion in bonnet fungi (Mycena s.s.) driven by repeated elements and novel gene families across ecological guilds.</title>
        <authorList>
            <consortium name="Lawrence Berkeley National Laboratory"/>
            <person name="Harder C.B."/>
            <person name="Miyauchi S."/>
            <person name="Viragh M."/>
            <person name="Kuo A."/>
            <person name="Thoen E."/>
            <person name="Andreopoulos B."/>
            <person name="Lu D."/>
            <person name="Skrede I."/>
            <person name="Drula E."/>
            <person name="Henrissat B."/>
            <person name="Morin E."/>
            <person name="Kohler A."/>
            <person name="Barry K."/>
            <person name="LaButti K."/>
            <person name="Morin E."/>
            <person name="Salamov A."/>
            <person name="Lipzen A."/>
            <person name="Mereny Z."/>
            <person name="Hegedus B."/>
            <person name="Baldrian P."/>
            <person name="Stursova M."/>
            <person name="Weitz H."/>
            <person name="Taylor A."/>
            <person name="Grigoriev I.V."/>
            <person name="Nagy L.G."/>
            <person name="Martin F."/>
            <person name="Kauserud H."/>
        </authorList>
    </citation>
    <scope>NUCLEOTIDE SEQUENCE</scope>
    <source>
        <strain evidence="1">CBHHK067</strain>
    </source>
</reference>
<dbReference type="AlphaFoldDB" id="A0AAD7CQK8"/>
<dbReference type="InterPro" id="IPR046670">
    <property type="entry name" value="DUF6540"/>
</dbReference>